<dbReference type="EMBL" id="JAWDIE010000005">
    <property type="protein sequence ID" value="MEJ7137679.1"/>
    <property type="molecule type" value="Genomic_DNA"/>
</dbReference>
<organism evidence="1 2">
    <name type="scientific">Amphibiibacter pelophylacis</name>
    <dbReference type="NCBI Taxonomy" id="1799477"/>
    <lineage>
        <taxon>Bacteria</taxon>
        <taxon>Pseudomonadati</taxon>
        <taxon>Pseudomonadota</taxon>
        <taxon>Betaproteobacteria</taxon>
        <taxon>Burkholderiales</taxon>
        <taxon>Sphaerotilaceae</taxon>
        <taxon>Amphibiibacter</taxon>
    </lineage>
</organism>
<name>A0ACC6P0C0_9BURK</name>
<keyword evidence="2" id="KW-1185">Reference proteome</keyword>
<accession>A0ACC6P0C0</accession>
<sequence length="442" mass="47260">MRSTAPDSPLPSTSTGRLRPPNSARPAWAAVAALSLSLMMLQGCAQAQNPEQTVVQAAAGLAPAGSSPRPLGSILGEAPAPAVSIRPAPTRETPAQSRAPSGAHLSASSQANPLPDRALPERGSQPTGHYGSRQDVLDWLQDAIASNPGLAPQRDAILAALDEANYSATAARLMIPAPKGSRQRDWQAYQRRIVDPVRIRSGQRFMAENAQWLRRAQQQYGVEPAIVASIIGVETLYGRITGNFRVLDALTTLAFDFPDGRSDRRPFFRNELVAFFVWTLRENTPPDSVLGSYAGAIGLGQFMPSSILRDAVDFDGDGHIDLRGSVADAIGSVAHYFKNRGWTPGEPPTFDVTPPDDPQALATLLAPDIVPTFSAADLQRLGATLEPAAQAWPGKLALVELPNADRPSSYVAGTPNFYAITRYNNSSFYAQSVVDLAHELGL</sequence>
<proteinExistence type="predicted"/>
<protein>
    <submittedName>
        <fullName evidence="1">Lytic murein transglycosylase B</fullName>
    </submittedName>
</protein>
<reference evidence="1" key="1">
    <citation type="submission" date="2023-10" db="EMBL/GenBank/DDBJ databases">
        <title>Amphibacter perezi, gen. nov., sp. nov. a novel taxa of the family Comamonadaceae, class Betaproteobacteria isolated from the skin microbiota of Pelophylax perezi from different populations.</title>
        <authorList>
            <person name="Costa S."/>
            <person name="Proenca D.N."/>
            <person name="Lopes I."/>
            <person name="Morais P.V."/>
        </authorList>
    </citation>
    <scope>NUCLEOTIDE SEQUENCE</scope>
    <source>
        <strain evidence="1">SL12-8</strain>
    </source>
</reference>
<dbReference type="Proteomes" id="UP001364695">
    <property type="component" value="Unassembled WGS sequence"/>
</dbReference>
<gene>
    <name evidence="1" type="primary">mltB</name>
    <name evidence="1" type="ORF">RV045_04435</name>
</gene>
<comment type="caution">
    <text evidence="1">The sequence shown here is derived from an EMBL/GenBank/DDBJ whole genome shotgun (WGS) entry which is preliminary data.</text>
</comment>
<evidence type="ECO:0000313" key="2">
    <source>
        <dbReference type="Proteomes" id="UP001364695"/>
    </source>
</evidence>
<evidence type="ECO:0000313" key="1">
    <source>
        <dbReference type="EMBL" id="MEJ7137679.1"/>
    </source>
</evidence>